<dbReference type="SUPFAM" id="SSF56219">
    <property type="entry name" value="DNase I-like"/>
    <property type="match status" value="1"/>
</dbReference>
<dbReference type="Proteomes" id="UP000838412">
    <property type="component" value="Chromosome 15"/>
</dbReference>
<dbReference type="PANTHER" id="PTHR47510">
    <property type="entry name" value="REVERSE TRANSCRIPTASE DOMAIN-CONTAINING PROTEIN"/>
    <property type="match status" value="1"/>
</dbReference>
<reference evidence="2" key="1">
    <citation type="submission" date="2022-01" db="EMBL/GenBank/DDBJ databases">
        <authorList>
            <person name="Braso-Vives M."/>
        </authorList>
    </citation>
    <scope>NUCLEOTIDE SEQUENCE</scope>
</reference>
<dbReference type="InterPro" id="IPR000477">
    <property type="entry name" value="RT_dom"/>
</dbReference>
<protein>
    <submittedName>
        <fullName evidence="2">Hypp7649 protein</fullName>
    </submittedName>
</protein>
<dbReference type="PROSITE" id="PS50878">
    <property type="entry name" value="RT_POL"/>
    <property type="match status" value="1"/>
</dbReference>
<evidence type="ECO:0000313" key="2">
    <source>
        <dbReference type="EMBL" id="CAH1246075.1"/>
    </source>
</evidence>
<evidence type="ECO:0000259" key="1">
    <source>
        <dbReference type="PROSITE" id="PS50878"/>
    </source>
</evidence>
<dbReference type="CDD" id="cd01650">
    <property type="entry name" value="RT_nLTR_like"/>
    <property type="match status" value="1"/>
</dbReference>
<accession>A0A8J9Z1U4</accession>
<organism evidence="2 3">
    <name type="scientific">Branchiostoma lanceolatum</name>
    <name type="common">Common lancelet</name>
    <name type="synonym">Amphioxus lanceolatum</name>
    <dbReference type="NCBI Taxonomy" id="7740"/>
    <lineage>
        <taxon>Eukaryota</taxon>
        <taxon>Metazoa</taxon>
        <taxon>Chordata</taxon>
        <taxon>Cephalochordata</taxon>
        <taxon>Leptocardii</taxon>
        <taxon>Amphioxiformes</taxon>
        <taxon>Branchiostomatidae</taxon>
        <taxon>Branchiostoma</taxon>
    </lineage>
</organism>
<sequence length="889" mass="99889">MLLTNTRSLLNKMDEFQAVISTSAVDVAVVTETWFTPNLPTEAKDIPNYNLFSKCWSDRRGGGVAVYTRCTIPSKPLDIAVPTDLEYVWVQLRPHWLPRSVSSIALCAVYHPPNSTRDDVLLEFLADSIDDVRRQYSGVGVVVLGDFNRLDVSTLCSEHSLKPVVTVPTHKNATLDQVLASDTLVQCYQPPTADPPVGASDHNCVIWSGRSSSCGQNKVVKKVVRPLRQSDLRSFGSWITEHHWEEVYSAARATDKCSAFYSTMCSAIEKYFPAKTVRLHERDKPWMTPGLKAMILLRQKAFREQNLPEVKRLLNKIISNIQLLKATFYQQKVKGLKKADPKKWYQAIKEMGNMGKRHLNIDIPGVSPSSAVDVANAINTHLAAASQKHEPLRLHDLPAYLPAPAPPPAVSVWDMWNRLRNIKIGKAVGPDGISPRIIREFACELSEPLCDVMNTSLCQGEVPDLFKDADVVPIPKEMPPRLDKLRPISLTSIFAKVCEGIVRDWCLRDILPNLDPRQFGSLHGCSTAHYLARLVHNILEAADKPGYVTTLVLTDFSRAFDYVHHQTAICKLIDLGVRPSLVPWVSSFLSGRRQRVRYQGAVSDWVTLTCGVPQGTKLGPLVFLALVNDALPSNETSSDSFKYVDDISVSESRHVSARPKIREDIDGLTRWTDTNYMSLNPSKCKVMVFCFARNPPPTPEITVGPSQLEVVQAARILGVILQYNLKWTDHVTMIVGKGCKRLYVLRTLKKHGLDTSDLILIYIGFVRPVLEYACVIWHPGLTRDLSTKIERVQKRSLRAILGSEYVCYQSALDSTGLSRLDARRDELCLKFARSLIGSDRYRAWLPPRRADVHKRTLRNSTKLAQFKCRTQRMANSTLPYCVRLLNDCC</sequence>
<dbReference type="Pfam" id="PF00078">
    <property type="entry name" value="RVT_1"/>
    <property type="match status" value="1"/>
</dbReference>
<name>A0A8J9Z1U4_BRALA</name>
<dbReference type="InterPro" id="IPR005135">
    <property type="entry name" value="Endo/exonuclease/phosphatase"/>
</dbReference>
<dbReference type="OrthoDB" id="10037236at2759"/>
<gene>
    <name evidence="2" type="primary">Hypp7649</name>
    <name evidence="2" type="ORF">BLAG_LOCUS8219</name>
</gene>
<dbReference type="GO" id="GO:0003824">
    <property type="term" value="F:catalytic activity"/>
    <property type="evidence" value="ECO:0007669"/>
    <property type="project" value="InterPro"/>
</dbReference>
<keyword evidence="3" id="KW-1185">Reference proteome</keyword>
<proteinExistence type="predicted"/>
<evidence type="ECO:0000313" key="3">
    <source>
        <dbReference type="Proteomes" id="UP000838412"/>
    </source>
</evidence>
<dbReference type="PANTHER" id="PTHR47510:SF3">
    <property type="entry name" value="ENDO_EXONUCLEASE_PHOSPHATASE DOMAIN-CONTAINING PROTEIN"/>
    <property type="match status" value="1"/>
</dbReference>
<dbReference type="AlphaFoldDB" id="A0A8J9Z1U4"/>
<feature type="domain" description="Reverse transcriptase" evidence="1">
    <location>
        <begin position="455"/>
        <end position="721"/>
    </location>
</feature>
<dbReference type="InterPro" id="IPR036691">
    <property type="entry name" value="Endo/exonu/phosph_ase_sf"/>
</dbReference>
<dbReference type="EMBL" id="OV696700">
    <property type="protein sequence ID" value="CAH1246075.1"/>
    <property type="molecule type" value="Genomic_DNA"/>
</dbReference>
<dbReference type="Gene3D" id="3.60.10.10">
    <property type="entry name" value="Endonuclease/exonuclease/phosphatase"/>
    <property type="match status" value="1"/>
</dbReference>
<dbReference type="Pfam" id="PF03372">
    <property type="entry name" value="Exo_endo_phos"/>
    <property type="match status" value="1"/>
</dbReference>